<gene>
    <name evidence="1" type="ORF">DW228_19035</name>
</gene>
<organism evidence="1 2">
    <name type="scientific">Bacteroides fragilis</name>
    <dbReference type="NCBI Taxonomy" id="817"/>
    <lineage>
        <taxon>Bacteria</taxon>
        <taxon>Pseudomonadati</taxon>
        <taxon>Bacteroidota</taxon>
        <taxon>Bacteroidia</taxon>
        <taxon>Bacteroidales</taxon>
        <taxon>Bacteroidaceae</taxon>
        <taxon>Bacteroides</taxon>
    </lineage>
</organism>
<sequence length="425" mass="49915">MILLKNNINTLVWAGFSVMLYIIVSQIFLFPEPVLWMSKAIILFFLLRGVRKYAPFRTIDKYGYIITCAFILWLIIGFLKSCHYAEGYWMWKFIINTLLTTLFYSIILIGSNPYWLQGLYRCFWKYYLPLIGISILLLHDPGYLNYLPYSTLLLFFALIPGKRKWILLGIVLFFFITQEQRNDMIKMLVASAIGLGISYFGKIIPSWFFKCIHVVLLALPIVLLSLGISGKFNIFKMDEYIKGNYEVKAKGADGRYYEDNLKADTRTFIYKNVFYTMNKYNAWITGRSPAFGDEGPLWVDRGKDETTKLIGRYGNEVGILDILLWYGLIGVILFFLMYIRASYLAIYKSKSLYMKGIGIYTAFLWTWSFIWEKPLFETFFMMNIIFLGVCFSKPFRMMTDKDMQQWVKGIFLIKKRKRYESSLGI</sequence>
<reference evidence="1 2" key="1">
    <citation type="submission" date="2018-08" db="EMBL/GenBank/DDBJ databases">
        <title>A genome reference for cultivated species of the human gut microbiota.</title>
        <authorList>
            <person name="Zou Y."/>
            <person name="Xue W."/>
            <person name="Luo G."/>
        </authorList>
    </citation>
    <scope>NUCLEOTIDE SEQUENCE [LARGE SCALE GENOMIC DNA]</scope>
    <source>
        <strain evidence="1 2">AM18-6</strain>
    </source>
</reference>
<evidence type="ECO:0000313" key="2">
    <source>
        <dbReference type="Proteomes" id="UP000266644"/>
    </source>
</evidence>
<dbReference type="AlphaFoldDB" id="A0A2K9HA49"/>
<evidence type="ECO:0000313" key="1">
    <source>
        <dbReference type="EMBL" id="RHH07544.1"/>
    </source>
</evidence>
<comment type="caution">
    <text evidence="1">The sequence shown here is derived from an EMBL/GenBank/DDBJ whole genome shotgun (WGS) entry which is preliminary data.</text>
</comment>
<name>A0A2K9HA49_BACFG</name>
<dbReference type="EMBL" id="QRJE01000034">
    <property type="protein sequence ID" value="RHH07544.1"/>
    <property type="molecule type" value="Genomic_DNA"/>
</dbReference>
<accession>A0A2K9HA49</accession>
<protein>
    <submittedName>
        <fullName evidence="1">Uncharacterized protein</fullName>
    </submittedName>
</protein>
<dbReference type="Proteomes" id="UP000266644">
    <property type="component" value="Unassembled WGS sequence"/>
</dbReference>
<proteinExistence type="predicted"/>